<keyword evidence="5" id="KW-0597">Phosphoprotein</keyword>
<evidence type="ECO:0000256" key="9">
    <source>
        <dbReference type="ARBA" id="ARBA00022777"/>
    </source>
</evidence>
<dbReference type="CDD" id="cd06225">
    <property type="entry name" value="HAMP"/>
    <property type="match status" value="1"/>
</dbReference>
<organism evidence="17 18">
    <name type="scientific">Nonlabens dokdonensis</name>
    <dbReference type="NCBI Taxonomy" id="328515"/>
    <lineage>
        <taxon>Bacteria</taxon>
        <taxon>Pseudomonadati</taxon>
        <taxon>Bacteroidota</taxon>
        <taxon>Flavobacteriia</taxon>
        <taxon>Flavobacteriales</taxon>
        <taxon>Flavobacteriaceae</taxon>
        <taxon>Nonlabens</taxon>
    </lineage>
</organism>
<dbReference type="InterPro" id="IPR003660">
    <property type="entry name" value="HAMP_dom"/>
</dbReference>
<comment type="catalytic activity">
    <reaction evidence="1">
        <text>ATP + protein L-histidine = ADP + protein N-phospho-L-histidine.</text>
        <dbReference type="EC" id="2.7.13.3"/>
    </reaction>
</comment>
<dbReference type="PROSITE" id="PS50885">
    <property type="entry name" value="HAMP"/>
    <property type="match status" value="1"/>
</dbReference>
<evidence type="ECO:0000256" key="5">
    <source>
        <dbReference type="ARBA" id="ARBA00022553"/>
    </source>
</evidence>
<dbReference type="PANTHER" id="PTHR45528">
    <property type="entry name" value="SENSOR HISTIDINE KINASE CPXA"/>
    <property type="match status" value="1"/>
</dbReference>
<evidence type="ECO:0000259" key="16">
    <source>
        <dbReference type="PROSITE" id="PS50885"/>
    </source>
</evidence>
<keyword evidence="7 14" id="KW-0812">Transmembrane</keyword>
<evidence type="ECO:0000256" key="8">
    <source>
        <dbReference type="ARBA" id="ARBA00022741"/>
    </source>
</evidence>
<evidence type="ECO:0000256" key="12">
    <source>
        <dbReference type="ARBA" id="ARBA00023012"/>
    </source>
</evidence>
<dbReference type="SMART" id="SM00304">
    <property type="entry name" value="HAMP"/>
    <property type="match status" value="1"/>
</dbReference>
<dbReference type="EMBL" id="QKZR01000008">
    <property type="protein sequence ID" value="PZX36919.1"/>
    <property type="molecule type" value="Genomic_DNA"/>
</dbReference>
<reference evidence="17 18" key="1">
    <citation type="submission" date="2018-06" db="EMBL/GenBank/DDBJ databases">
        <title>Genomic Encyclopedia of Archaeal and Bacterial Type Strains, Phase II (KMG-II): from individual species to whole genera.</title>
        <authorList>
            <person name="Goeker M."/>
        </authorList>
    </citation>
    <scope>NUCLEOTIDE SEQUENCE [LARGE SCALE GENOMIC DNA]</scope>
    <source>
        <strain evidence="17 18">DSM 17205</strain>
    </source>
</reference>
<evidence type="ECO:0000259" key="15">
    <source>
        <dbReference type="PROSITE" id="PS50109"/>
    </source>
</evidence>
<keyword evidence="12" id="KW-0902">Two-component regulatory system</keyword>
<dbReference type="InterPro" id="IPR004358">
    <property type="entry name" value="Sig_transdc_His_kin-like_C"/>
</dbReference>
<dbReference type="Proteomes" id="UP000248584">
    <property type="component" value="Unassembled WGS sequence"/>
</dbReference>
<evidence type="ECO:0000313" key="18">
    <source>
        <dbReference type="Proteomes" id="UP000248584"/>
    </source>
</evidence>
<protein>
    <recommendedName>
        <fullName evidence="3">histidine kinase</fullName>
        <ecNumber evidence="3">2.7.13.3</ecNumber>
    </recommendedName>
</protein>
<keyword evidence="4" id="KW-1003">Cell membrane</keyword>
<feature type="domain" description="Histidine kinase" evidence="15">
    <location>
        <begin position="279"/>
        <end position="497"/>
    </location>
</feature>
<dbReference type="GO" id="GO:0016301">
    <property type="term" value="F:kinase activity"/>
    <property type="evidence" value="ECO:0007669"/>
    <property type="project" value="UniProtKB-KW"/>
</dbReference>
<evidence type="ECO:0000256" key="2">
    <source>
        <dbReference type="ARBA" id="ARBA00004651"/>
    </source>
</evidence>
<comment type="caution">
    <text evidence="17">The sequence shown here is derived from an EMBL/GenBank/DDBJ whole genome shotgun (WGS) entry which is preliminary data.</text>
</comment>
<dbReference type="Gene3D" id="1.10.287.130">
    <property type="match status" value="1"/>
</dbReference>
<dbReference type="Pfam" id="PF00512">
    <property type="entry name" value="HisKA"/>
    <property type="match status" value="1"/>
</dbReference>
<keyword evidence="18" id="KW-1185">Reference proteome</keyword>
<evidence type="ECO:0000256" key="10">
    <source>
        <dbReference type="ARBA" id="ARBA00022840"/>
    </source>
</evidence>
<dbReference type="CDD" id="cd00082">
    <property type="entry name" value="HisKA"/>
    <property type="match status" value="1"/>
</dbReference>
<evidence type="ECO:0000256" key="1">
    <source>
        <dbReference type="ARBA" id="ARBA00000085"/>
    </source>
</evidence>
<feature type="transmembrane region" description="Helical" evidence="14">
    <location>
        <begin position="12"/>
        <end position="37"/>
    </location>
</feature>
<keyword evidence="10" id="KW-0067">ATP-binding</keyword>
<sequence length="498" mass="56144">MKKQSTLTPKLVFRLWFALSLLIIGMAVCFILITNYYSNQHHLATQQEINAPLAQHLIDEKFTEDTPPFLEDGTVNKEVFGDLMHDMMAVNRSIEVYMLGKDGEVLYSVVLEHDPSEPSKYVDVEPIKDLLASGGKGFCLGDDPRDPVERKIFSVAPFQNDIKDGYIYIILSGEAYQTASANIFSRYIKSFGLGAIGLTTFFTMLIGLGAIWFLTKNLRKITLVARRFKEGDLNARIENPEDTDIAVFAHTFNDMADTINQNLEEIKKVDELRRQLIANVSHDLRTPLAILKGYAETLQDKSDSLSKEESQKYLGVISSNSDKLTNLVEQLFEYSKLEAKQIEPLKEPFSITDLCLDLVSKYQILAEDKNITLSLNVFQNKNIIVFADISLIERALQNLLDNALKFTPENGRITLKLNEHNNNCNISINDSGVGISEVDQHTIFDRFKQSHENFDRKGAGLGLAIVKKIIELHDSTIHVLSEKGKGSSFTFQLPQLIE</sequence>
<dbReference type="RefSeq" id="WP_015362515.1">
    <property type="nucleotide sequence ID" value="NZ_QKZR01000008.1"/>
</dbReference>
<evidence type="ECO:0000313" key="17">
    <source>
        <dbReference type="EMBL" id="PZX36919.1"/>
    </source>
</evidence>
<keyword evidence="6" id="KW-0808">Transferase</keyword>
<dbReference type="Pfam" id="PF02518">
    <property type="entry name" value="HATPase_c"/>
    <property type="match status" value="1"/>
</dbReference>
<proteinExistence type="predicted"/>
<dbReference type="PROSITE" id="PS50109">
    <property type="entry name" value="HIS_KIN"/>
    <property type="match status" value="1"/>
</dbReference>
<dbReference type="InterPro" id="IPR036097">
    <property type="entry name" value="HisK_dim/P_sf"/>
</dbReference>
<keyword evidence="9 17" id="KW-0418">Kinase</keyword>
<evidence type="ECO:0000256" key="14">
    <source>
        <dbReference type="SAM" id="Phobius"/>
    </source>
</evidence>
<feature type="domain" description="HAMP" evidence="16">
    <location>
        <begin position="212"/>
        <end position="264"/>
    </location>
</feature>
<feature type="transmembrane region" description="Helical" evidence="14">
    <location>
        <begin position="191"/>
        <end position="214"/>
    </location>
</feature>
<keyword evidence="13 14" id="KW-0472">Membrane</keyword>
<gene>
    <name evidence="17" type="ORF">LX97_03384</name>
</gene>
<dbReference type="InterPro" id="IPR005467">
    <property type="entry name" value="His_kinase_dom"/>
</dbReference>
<evidence type="ECO:0000256" key="6">
    <source>
        <dbReference type="ARBA" id="ARBA00022679"/>
    </source>
</evidence>
<keyword evidence="11 14" id="KW-1133">Transmembrane helix</keyword>
<dbReference type="SUPFAM" id="SSF55874">
    <property type="entry name" value="ATPase domain of HSP90 chaperone/DNA topoisomerase II/histidine kinase"/>
    <property type="match status" value="1"/>
</dbReference>
<dbReference type="PANTHER" id="PTHR45528:SF1">
    <property type="entry name" value="SENSOR HISTIDINE KINASE CPXA"/>
    <property type="match status" value="1"/>
</dbReference>
<evidence type="ECO:0000256" key="7">
    <source>
        <dbReference type="ARBA" id="ARBA00022692"/>
    </source>
</evidence>
<dbReference type="InterPro" id="IPR003594">
    <property type="entry name" value="HATPase_dom"/>
</dbReference>
<comment type="subcellular location">
    <subcellularLocation>
        <location evidence="2">Cell membrane</location>
        <topology evidence="2">Multi-pass membrane protein</topology>
    </subcellularLocation>
</comment>
<accession>A0ABX5PU82</accession>
<name>A0ABX5PU82_9FLAO</name>
<dbReference type="InterPro" id="IPR036890">
    <property type="entry name" value="HATPase_C_sf"/>
</dbReference>
<evidence type="ECO:0000256" key="3">
    <source>
        <dbReference type="ARBA" id="ARBA00012438"/>
    </source>
</evidence>
<evidence type="ECO:0000256" key="13">
    <source>
        <dbReference type="ARBA" id="ARBA00023136"/>
    </source>
</evidence>
<dbReference type="Gene3D" id="6.10.340.10">
    <property type="match status" value="1"/>
</dbReference>
<dbReference type="SMART" id="SM00388">
    <property type="entry name" value="HisKA"/>
    <property type="match status" value="1"/>
</dbReference>
<dbReference type="SUPFAM" id="SSF47384">
    <property type="entry name" value="Homodimeric domain of signal transducing histidine kinase"/>
    <property type="match status" value="1"/>
</dbReference>
<evidence type="ECO:0000256" key="11">
    <source>
        <dbReference type="ARBA" id="ARBA00022989"/>
    </source>
</evidence>
<keyword evidence="8" id="KW-0547">Nucleotide-binding</keyword>
<dbReference type="InterPro" id="IPR003661">
    <property type="entry name" value="HisK_dim/P_dom"/>
</dbReference>
<dbReference type="SUPFAM" id="SSF158472">
    <property type="entry name" value="HAMP domain-like"/>
    <property type="match status" value="1"/>
</dbReference>
<dbReference type="SMART" id="SM00387">
    <property type="entry name" value="HATPase_c"/>
    <property type="match status" value="1"/>
</dbReference>
<evidence type="ECO:0000256" key="4">
    <source>
        <dbReference type="ARBA" id="ARBA00022475"/>
    </source>
</evidence>
<dbReference type="Gene3D" id="3.30.565.10">
    <property type="entry name" value="Histidine kinase-like ATPase, C-terminal domain"/>
    <property type="match status" value="1"/>
</dbReference>
<dbReference type="EC" id="2.7.13.3" evidence="3"/>
<dbReference type="Pfam" id="PF00672">
    <property type="entry name" value="HAMP"/>
    <property type="match status" value="1"/>
</dbReference>
<dbReference type="PRINTS" id="PR00344">
    <property type="entry name" value="BCTRLSENSOR"/>
</dbReference>
<dbReference type="InterPro" id="IPR050398">
    <property type="entry name" value="HssS/ArlS-like"/>
</dbReference>